<proteinExistence type="inferred from homology"/>
<dbReference type="Proteomes" id="UP001652622">
    <property type="component" value="Unplaced"/>
</dbReference>
<evidence type="ECO:0000256" key="5">
    <source>
        <dbReference type="PROSITE-ProRule" id="PRU00339"/>
    </source>
</evidence>
<dbReference type="KEGG" id="pgut:117655594"/>
<feature type="repeat" description="TPR" evidence="5">
    <location>
        <begin position="348"/>
        <end position="381"/>
    </location>
</feature>
<evidence type="ECO:0000259" key="8">
    <source>
        <dbReference type="Pfam" id="PF13877"/>
    </source>
</evidence>
<dbReference type="FunCoup" id="A0A6P9AQ22">
    <property type="interactions" value="242"/>
</dbReference>
<evidence type="ECO:0000313" key="10">
    <source>
        <dbReference type="RefSeq" id="XP_034259065.2"/>
    </source>
</evidence>
<dbReference type="GO" id="GO:0101031">
    <property type="term" value="C:protein folding chaperone complex"/>
    <property type="evidence" value="ECO:0007669"/>
    <property type="project" value="TreeGrafter"/>
</dbReference>
<feature type="repeat" description="TPR" evidence="5">
    <location>
        <begin position="197"/>
        <end position="230"/>
    </location>
</feature>
<evidence type="ECO:0000256" key="6">
    <source>
        <dbReference type="SAM" id="Coils"/>
    </source>
</evidence>
<sequence>MSSPNKAIELQLQIRQNAEELQDFVKDLESWEKDIKEKDHDLRHQSGTAEKDLPPIRNEAYKKRKSKVKTDSKQTSEENKKNKIKSYDYEAWAKLDVDKILEEFDKEDTTHDSVSDSEEDVIHIYTEKALAEKEKGNTYFKQRNYDAAIECYTKGMNADPYNPALPTNRASAFFRLKKFSVAESDCNLALALNKNYTKAYSRRGAARFVLRNFKGAKEDYEKVLELDPNNFEAKNELRKIDQALLSKVNCQAEETDTFRKVEITEDELKQLEEEQLKQKAMAEKDLGNRYFKEGKYEIAIECYTRGIAADGTNALLPANRAMAYLKVQKYEEAEEDCTRAVLFDSSYSKAFARRGTARAALGKLKEAMQDFKSVLKLEPGNKQAMNEITKLKNELIAKGFLSDIEYFGLLQNESEIQNLVKPIDKPLHLRSAKPLRRINIEEINNDVLNANLMLTRESEPIQSVFDNPNEIQELISIKNQNEDFSSPSGTPKAKLLKIEEIGDALLTESVITNAVKEKPSLQPSVIKKQAKTKNYIISSVSEFSVPPVPVNSFQLESDFRKLKSYPDQLYRYLKQIDPSLYPNLFQKSLDPEVFCQILKILQDFHTKKEEPLLILEILHKLSESKRFDMAVMFMSESEKKTVRCLFDHLEQSHLEDSPIKQLKIKYSI</sequence>
<dbReference type="InterPro" id="IPR051966">
    <property type="entry name" value="RPAP3"/>
</dbReference>
<dbReference type="Pfam" id="PF13181">
    <property type="entry name" value="TPR_8"/>
    <property type="match status" value="2"/>
</dbReference>
<evidence type="ECO:0000256" key="2">
    <source>
        <dbReference type="ARBA" id="ARBA00022803"/>
    </source>
</evidence>
<feature type="coiled-coil region" evidence="6">
    <location>
        <begin position="254"/>
        <end position="281"/>
    </location>
</feature>
<gene>
    <name evidence="10" type="primary">LOC117655594</name>
</gene>
<dbReference type="SUPFAM" id="SSF48452">
    <property type="entry name" value="TPR-like"/>
    <property type="match status" value="2"/>
</dbReference>
<keyword evidence="1" id="KW-0677">Repeat</keyword>
<keyword evidence="9" id="KW-1185">Reference proteome</keyword>
<evidence type="ECO:0000256" key="4">
    <source>
        <dbReference type="ARBA" id="ARBA00040133"/>
    </source>
</evidence>
<feature type="repeat" description="TPR" evidence="5">
    <location>
        <begin position="129"/>
        <end position="162"/>
    </location>
</feature>
<evidence type="ECO:0000313" key="9">
    <source>
        <dbReference type="Proteomes" id="UP001652622"/>
    </source>
</evidence>
<dbReference type="InterPro" id="IPR019734">
    <property type="entry name" value="TPR_rpt"/>
</dbReference>
<dbReference type="PROSITE" id="PS50005">
    <property type="entry name" value="TPR"/>
    <property type="match status" value="4"/>
</dbReference>
<evidence type="ECO:0000256" key="3">
    <source>
        <dbReference type="ARBA" id="ARBA00038275"/>
    </source>
</evidence>
<organism evidence="9 10">
    <name type="scientific">Pantherophis guttatus</name>
    <name type="common">Corn snake</name>
    <name type="synonym">Elaphe guttata</name>
    <dbReference type="NCBI Taxonomy" id="94885"/>
    <lineage>
        <taxon>Eukaryota</taxon>
        <taxon>Metazoa</taxon>
        <taxon>Chordata</taxon>
        <taxon>Craniata</taxon>
        <taxon>Vertebrata</taxon>
        <taxon>Euteleostomi</taxon>
        <taxon>Lepidosauria</taxon>
        <taxon>Squamata</taxon>
        <taxon>Bifurcata</taxon>
        <taxon>Unidentata</taxon>
        <taxon>Episquamata</taxon>
        <taxon>Toxicofera</taxon>
        <taxon>Serpentes</taxon>
        <taxon>Colubroidea</taxon>
        <taxon>Colubridae</taxon>
        <taxon>Colubrinae</taxon>
        <taxon>Pantherophis</taxon>
    </lineage>
</organism>
<dbReference type="Pfam" id="PF13432">
    <property type="entry name" value="TPR_16"/>
    <property type="match status" value="1"/>
</dbReference>
<dbReference type="Gene3D" id="1.25.40.10">
    <property type="entry name" value="Tetratricopeptide repeat domain"/>
    <property type="match status" value="2"/>
</dbReference>
<accession>A0A6P9AQ22</accession>
<protein>
    <recommendedName>
        <fullName evidence="4">RNA polymerase II-associated protein 3</fullName>
    </recommendedName>
</protein>
<dbReference type="RefSeq" id="XP_034259065.2">
    <property type="nucleotide sequence ID" value="XM_034403174.2"/>
</dbReference>
<feature type="compositionally biased region" description="Basic and acidic residues" evidence="7">
    <location>
        <begin position="68"/>
        <end position="81"/>
    </location>
</feature>
<feature type="region of interest" description="Disordered" evidence="7">
    <location>
        <begin position="36"/>
        <end position="81"/>
    </location>
</feature>
<dbReference type="PANTHER" id="PTHR46423">
    <property type="entry name" value="RNA POLYMERASE II-ASSOCIATED PROTEIN 3"/>
    <property type="match status" value="1"/>
</dbReference>
<dbReference type="Pfam" id="PF13877">
    <property type="entry name" value="RPAP3_C"/>
    <property type="match status" value="1"/>
</dbReference>
<dbReference type="InterPro" id="IPR011990">
    <property type="entry name" value="TPR-like_helical_dom_sf"/>
</dbReference>
<feature type="domain" description="RNA-polymerase II-associated protein 3-like C-terminal" evidence="8">
    <location>
        <begin position="549"/>
        <end position="639"/>
    </location>
</feature>
<dbReference type="GeneID" id="117655594"/>
<evidence type="ECO:0000256" key="7">
    <source>
        <dbReference type="SAM" id="MobiDB-lite"/>
    </source>
</evidence>
<dbReference type="Pfam" id="PF00515">
    <property type="entry name" value="TPR_1"/>
    <property type="match status" value="1"/>
</dbReference>
<evidence type="ECO:0000256" key="1">
    <source>
        <dbReference type="ARBA" id="ARBA00022737"/>
    </source>
</evidence>
<keyword evidence="6" id="KW-0175">Coiled coil</keyword>
<comment type="similarity">
    <text evidence="3">Belongs to the RPAP3 family.</text>
</comment>
<keyword evidence="2 5" id="KW-0802">TPR repeat</keyword>
<feature type="repeat" description="TPR" evidence="5">
    <location>
        <begin position="280"/>
        <end position="313"/>
    </location>
</feature>
<dbReference type="OrthoDB" id="629492at2759"/>
<name>A0A6P9AQ22_PANGU</name>
<dbReference type="InterPro" id="IPR025986">
    <property type="entry name" value="RPAP3-like_C"/>
</dbReference>
<feature type="compositionally biased region" description="Basic and acidic residues" evidence="7">
    <location>
        <begin position="36"/>
        <end position="54"/>
    </location>
</feature>
<dbReference type="SMART" id="SM00028">
    <property type="entry name" value="TPR"/>
    <property type="match status" value="6"/>
</dbReference>
<reference evidence="10" key="1">
    <citation type="submission" date="2025-08" db="UniProtKB">
        <authorList>
            <consortium name="RefSeq"/>
        </authorList>
    </citation>
    <scope>IDENTIFICATION</scope>
    <source>
        <tissue evidence="10">Blood</tissue>
    </source>
</reference>
<dbReference type="PANTHER" id="PTHR46423:SF1">
    <property type="entry name" value="RNA POLYMERASE II-ASSOCIATED PROTEIN 3"/>
    <property type="match status" value="1"/>
</dbReference>
<dbReference type="InParanoid" id="A0A6P9AQ22"/>